<evidence type="ECO:0000256" key="3">
    <source>
        <dbReference type="ARBA" id="ARBA00022089"/>
    </source>
</evidence>
<evidence type="ECO:0000256" key="1">
    <source>
        <dbReference type="ARBA" id="ARBA00004115"/>
    </source>
</evidence>
<keyword evidence="8 10" id="KW-0472">Membrane</keyword>
<evidence type="ECO:0000256" key="7">
    <source>
        <dbReference type="ARBA" id="ARBA00022989"/>
    </source>
</evidence>
<evidence type="ECO:0000256" key="5">
    <source>
        <dbReference type="ARBA" id="ARBA00022729"/>
    </source>
</evidence>
<evidence type="ECO:0000259" key="12">
    <source>
        <dbReference type="Pfam" id="PF20520"/>
    </source>
</evidence>
<dbReference type="PANTHER" id="PTHR28285">
    <property type="entry name" value="PROTEIN BIG1"/>
    <property type="match status" value="1"/>
</dbReference>
<comment type="subcellular location">
    <subcellularLocation>
        <location evidence="1">Endoplasmic reticulum membrane</location>
        <topology evidence="1">Single-pass type I membrane protein</topology>
    </subcellularLocation>
</comment>
<dbReference type="InterPro" id="IPR037654">
    <property type="entry name" value="Big1"/>
</dbReference>
<keyword evidence="9" id="KW-0961">Cell wall biogenesis/degradation</keyword>
<evidence type="ECO:0000313" key="14">
    <source>
        <dbReference type="Proteomes" id="UP001497600"/>
    </source>
</evidence>
<sequence>MKFNLTVLFSLLPAALAYMDTASFYSSESLDVSGQHYIVESTSLHGAMNALTKGACSGSAKKLTVYRVSNLGHAKVDNAEFFAKHVHYKGAEALDLPISNICTKEQVKYVTSTDELDEESDSPVVIVDLENISSSADMLKSDRAVIIQGVPSFHSPESKLESVKHYIEDKAQENFNLPLDFDQVLKKRDTPTKYEDEEFDKLVSEVEDDFRAAESYIAQEGSDMPVHALTDASDAPIASVAGNYTKPSHSSLFTKYEYFTPGIFQTLLVSWILISVLYIALSWISSIEITYKSFDKQVDFEKKTE</sequence>
<evidence type="ECO:0000256" key="2">
    <source>
        <dbReference type="ARBA" id="ARBA00008203"/>
    </source>
</evidence>
<dbReference type="Pfam" id="PF20520">
    <property type="entry name" value="Ac45-VOA1_TM"/>
    <property type="match status" value="1"/>
</dbReference>
<keyword evidence="6" id="KW-0256">Endoplasmic reticulum</keyword>
<proteinExistence type="inferred from homology"/>
<feature type="domain" description="V-type proton ATPase subunit S1/VOA1 transmembrane" evidence="12">
    <location>
        <begin position="258"/>
        <end position="296"/>
    </location>
</feature>
<keyword evidence="5 11" id="KW-0732">Signal</keyword>
<dbReference type="EMBL" id="OZ004255">
    <property type="protein sequence ID" value="CAK7898924.1"/>
    <property type="molecule type" value="Genomic_DNA"/>
</dbReference>
<evidence type="ECO:0000256" key="6">
    <source>
        <dbReference type="ARBA" id="ARBA00022824"/>
    </source>
</evidence>
<feature type="signal peptide" evidence="11">
    <location>
        <begin position="1"/>
        <end position="17"/>
    </location>
</feature>
<feature type="transmembrane region" description="Helical" evidence="10">
    <location>
        <begin position="263"/>
        <end position="284"/>
    </location>
</feature>
<keyword evidence="7 10" id="KW-1133">Transmembrane helix</keyword>
<reference evidence="13 14" key="1">
    <citation type="submission" date="2024-01" db="EMBL/GenBank/DDBJ databases">
        <authorList>
            <consortium name="Genoscope - CEA"/>
            <person name="William W."/>
        </authorList>
    </citation>
    <scope>NUCLEOTIDE SEQUENCE [LARGE SCALE GENOMIC DNA]</scope>
    <source>
        <strain evidence="13 14">29B2s-10</strain>
    </source>
</reference>
<dbReference type="PANTHER" id="PTHR28285:SF1">
    <property type="entry name" value="PROTEIN BIG1"/>
    <property type="match status" value="1"/>
</dbReference>
<comment type="similarity">
    <text evidence="2">Belongs to the BIG1 family.</text>
</comment>
<dbReference type="Proteomes" id="UP001497600">
    <property type="component" value="Chromosome C"/>
</dbReference>
<evidence type="ECO:0000256" key="9">
    <source>
        <dbReference type="ARBA" id="ARBA00023316"/>
    </source>
</evidence>
<gene>
    <name evidence="13" type="ORF">CAAN4_C00320</name>
</gene>
<name>A0ABP0E8D1_9ASCO</name>
<evidence type="ECO:0000256" key="4">
    <source>
        <dbReference type="ARBA" id="ARBA00022692"/>
    </source>
</evidence>
<feature type="chain" id="PRO_5045076707" description="Protein BIG1" evidence="11">
    <location>
        <begin position="18"/>
        <end position="305"/>
    </location>
</feature>
<protein>
    <recommendedName>
        <fullName evidence="3">Protein BIG1</fullName>
    </recommendedName>
</protein>
<keyword evidence="14" id="KW-1185">Reference proteome</keyword>
<dbReference type="InterPro" id="IPR046756">
    <property type="entry name" value="VAS1/VOA1_TM"/>
</dbReference>
<organism evidence="13 14">
    <name type="scientific">[Candida] anglica</name>
    <dbReference type="NCBI Taxonomy" id="148631"/>
    <lineage>
        <taxon>Eukaryota</taxon>
        <taxon>Fungi</taxon>
        <taxon>Dikarya</taxon>
        <taxon>Ascomycota</taxon>
        <taxon>Saccharomycotina</taxon>
        <taxon>Pichiomycetes</taxon>
        <taxon>Debaryomycetaceae</taxon>
        <taxon>Kurtzmaniella</taxon>
    </lineage>
</organism>
<evidence type="ECO:0000313" key="13">
    <source>
        <dbReference type="EMBL" id="CAK7898924.1"/>
    </source>
</evidence>
<evidence type="ECO:0000256" key="8">
    <source>
        <dbReference type="ARBA" id="ARBA00023136"/>
    </source>
</evidence>
<evidence type="ECO:0000256" key="11">
    <source>
        <dbReference type="SAM" id="SignalP"/>
    </source>
</evidence>
<keyword evidence="4 10" id="KW-0812">Transmembrane</keyword>
<accession>A0ABP0E8D1</accession>
<evidence type="ECO:0000256" key="10">
    <source>
        <dbReference type="SAM" id="Phobius"/>
    </source>
</evidence>